<sequence>MLKTQVTEEMKQEMLKHGGFTQDKIAEHYDELSSHYEEIYLTAGYHDPLKCAELCKEIIGDNAPNAQVFDMGCGTGLVGQYLKERGFLHVVGVDASAGMIEKARTKESYEELHELFLGRPDTFPKEFHNRFDAITAAGILAEGHLDNNVFDEMLVALKDKGYAIFATRTMYLEQYSYGQKIKELEEQGKWQKVKEITFDRYDQLEEAVGRFSKVEIKGYIYQKI</sequence>
<evidence type="ECO:0000259" key="4">
    <source>
        <dbReference type="Pfam" id="PF13649"/>
    </source>
</evidence>
<dbReference type="Pfam" id="PF13649">
    <property type="entry name" value="Methyltransf_25"/>
    <property type="match status" value="1"/>
</dbReference>
<dbReference type="InterPro" id="IPR029063">
    <property type="entry name" value="SAM-dependent_MTases_sf"/>
</dbReference>
<dbReference type="Proteomes" id="UP000039865">
    <property type="component" value="Unassembled WGS sequence"/>
</dbReference>
<evidence type="ECO:0000313" key="5">
    <source>
        <dbReference type="EMBL" id="CDW80973.1"/>
    </source>
</evidence>
<keyword evidence="6" id="KW-1185">Reference proteome</keyword>
<evidence type="ECO:0000256" key="2">
    <source>
        <dbReference type="ARBA" id="ARBA00022679"/>
    </source>
</evidence>
<reference evidence="5 6" key="1">
    <citation type="submission" date="2014-06" db="EMBL/GenBank/DDBJ databases">
        <authorList>
            <person name="Swart Estienne"/>
        </authorList>
    </citation>
    <scope>NUCLEOTIDE SEQUENCE [LARGE SCALE GENOMIC DNA]</scope>
    <source>
        <strain evidence="5 6">130c</strain>
    </source>
</reference>
<keyword evidence="3" id="KW-0949">S-adenosyl-L-methionine</keyword>
<accession>A0A078AJJ6</accession>
<evidence type="ECO:0000256" key="1">
    <source>
        <dbReference type="ARBA" id="ARBA00022603"/>
    </source>
</evidence>
<dbReference type="AlphaFoldDB" id="A0A078AJJ6"/>
<dbReference type="PANTHER" id="PTHR43464">
    <property type="entry name" value="METHYLTRANSFERASE"/>
    <property type="match status" value="1"/>
</dbReference>
<dbReference type="OrthoDB" id="3647at2759"/>
<proteinExistence type="predicted"/>
<protein>
    <recommendedName>
        <fullName evidence="4">Methyltransferase domain-containing protein</fullName>
    </recommendedName>
</protein>
<organism evidence="5 6">
    <name type="scientific">Stylonychia lemnae</name>
    <name type="common">Ciliate</name>
    <dbReference type="NCBI Taxonomy" id="5949"/>
    <lineage>
        <taxon>Eukaryota</taxon>
        <taxon>Sar</taxon>
        <taxon>Alveolata</taxon>
        <taxon>Ciliophora</taxon>
        <taxon>Intramacronucleata</taxon>
        <taxon>Spirotrichea</taxon>
        <taxon>Stichotrichia</taxon>
        <taxon>Sporadotrichida</taxon>
        <taxon>Oxytrichidae</taxon>
        <taxon>Stylonychinae</taxon>
        <taxon>Stylonychia</taxon>
    </lineage>
</organism>
<dbReference type="EMBL" id="CCKQ01009481">
    <property type="protein sequence ID" value="CDW80973.1"/>
    <property type="molecule type" value="Genomic_DNA"/>
</dbReference>
<dbReference type="SUPFAM" id="SSF53335">
    <property type="entry name" value="S-adenosyl-L-methionine-dependent methyltransferases"/>
    <property type="match status" value="1"/>
</dbReference>
<dbReference type="Gene3D" id="3.40.50.150">
    <property type="entry name" value="Vaccinia Virus protein VP39"/>
    <property type="match status" value="1"/>
</dbReference>
<dbReference type="OMA" id="ICVGTMT"/>
<evidence type="ECO:0000313" key="6">
    <source>
        <dbReference type="Proteomes" id="UP000039865"/>
    </source>
</evidence>
<dbReference type="InParanoid" id="A0A078AJJ6"/>
<keyword evidence="2" id="KW-0808">Transferase</keyword>
<name>A0A078AJJ6_STYLE</name>
<gene>
    <name evidence="5" type="primary">Contig10412.g11102</name>
    <name evidence="5" type="ORF">STYLEM_9979</name>
</gene>
<dbReference type="CDD" id="cd02440">
    <property type="entry name" value="AdoMet_MTases"/>
    <property type="match status" value="1"/>
</dbReference>
<dbReference type="PANTHER" id="PTHR43464:SF19">
    <property type="entry name" value="UBIQUINONE BIOSYNTHESIS O-METHYLTRANSFERASE, MITOCHONDRIAL"/>
    <property type="match status" value="1"/>
</dbReference>
<dbReference type="GO" id="GO:0008168">
    <property type="term" value="F:methyltransferase activity"/>
    <property type="evidence" value="ECO:0007669"/>
    <property type="project" value="UniProtKB-KW"/>
</dbReference>
<dbReference type="InterPro" id="IPR041698">
    <property type="entry name" value="Methyltransf_25"/>
</dbReference>
<feature type="domain" description="Methyltransferase" evidence="4">
    <location>
        <begin position="68"/>
        <end position="161"/>
    </location>
</feature>
<dbReference type="FunCoup" id="A0A078AJJ6">
    <property type="interactions" value="15"/>
</dbReference>
<evidence type="ECO:0000256" key="3">
    <source>
        <dbReference type="ARBA" id="ARBA00022691"/>
    </source>
</evidence>
<keyword evidence="1" id="KW-0489">Methyltransferase</keyword>
<dbReference type="GO" id="GO:0032259">
    <property type="term" value="P:methylation"/>
    <property type="evidence" value="ECO:0007669"/>
    <property type="project" value="UniProtKB-KW"/>
</dbReference>